<dbReference type="AlphaFoldDB" id="A0A8T0FN86"/>
<sequence length="124" mass="13966">MSPMTWLINTRCENTFENVRKLRSSYLLSHTVPIAPEHFAREQGKLPRRGEESLHNGSETPSEKTEASSSLFTIPSVGKHAKNFSTLTSGKKPAPGRFTAMLFQNCNDLYRKYLYSFIALIALA</sequence>
<evidence type="ECO:0000313" key="2">
    <source>
        <dbReference type="EMBL" id="KAF8791668.1"/>
    </source>
</evidence>
<reference evidence="2" key="2">
    <citation type="submission" date="2020-06" db="EMBL/GenBank/DDBJ databases">
        <authorList>
            <person name="Sheffer M."/>
        </authorList>
    </citation>
    <scope>NUCLEOTIDE SEQUENCE</scope>
</reference>
<reference evidence="2" key="1">
    <citation type="journal article" date="2020" name="bioRxiv">
        <title>Chromosome-level reference genome of the European wasp spider Argiope bruennichi: a resource for studies on range expansion and evolutionary adaptation.</title>
        <authorList>
            <person name="Sheffer M.M."/>
            <person name="Hoppe A."/>
            <person name="Krehenwinkel H."/>
            <person name="Uhl G."/>
            <person name="Kuss A.W."/>
            <person name="Jensen L."/>
            <person name="Jensen C."/>
            <person name="Gillespie R.G."/>
            <person name="Hoff K.J."/>
            <person name="Prost S."/>
        </authorList>
    </citation>
    <scope>NUCLEOTIDE SEQUENCE</scope>
</reference>
<accession>A0A8T0FN86</accession>
<gene>
    <name evidence="2" type="ORF">HNY73_003363</name>
</gene>
<name>A0A8T0FN86_ARGBR</name>
<feature type="compositionally biased region" description="Basic and acidic residues" evidence="1">
    <location>
        <begin position="38"/>
        <end position="54"/>
    </location>
</feature>
<proteinExistence type="predicted"/>
<organism evidence="2 3">
    <name type="scientific">Argiope bruennichi</name>
    <name type="common">Wasp spider</name>
    <name type="synonym">Aranea bruennichi</name>
    <dbReference type="NCBI Taxonomy" id="94029"/>
    <lineage>
        <taxon>Eukaryota</taxon>
        <taxon>Metazoa</taxon>
        <taxon>Ecdysozoa</taxon>
        <taxon>Arthropoda</taxon>
        <taxon>Chelicerata</taxon>
        <taxon>Arachnida</taxon>
        <taxon>Araneae</taxon>
        <taxon>Araneomorphae</taxon>
        <taxon>Entelegynae</taxon>
        <taxon>Araneoidea</taxon>
        <taxon>Araneidae</taxon>
        <taxon>Argiope</taxon>
    </lineage>
</organism>
<keyword evidence="3" id="KW-1185">Reference proteome</keyword>
<protein>
    <submittedName>
        <fullName evidence="2">Uncharacterized protein</fullName>
    </submittedName>
</protein>
<dbReference type="EMBL" id="JABXBU010000003">
    <property type="protein sequence ID" value="KAF8791668.1"/>
    <property type="molecule type" value="Genomic_DNA"/>
</dbReference>
<dbReference type="Proteomes" id="UP000807504">
    <property type="component" value="Unassembled WGS sequence"/>
</dbReference>
<feature type="region of interest" description="Disordered" evidence="1">
    <location>
        <begin position="38"/>
        <end position="69"/>
    </location>
</feature>
<comment type="caution">
    <text evidence="2">The sequence shown here is derived from an EMBL/GenBank/DDBJ whole genome shotgun (WGS) entry which is preliminary data.</text>
</comment>
<evidence type="ECO:0000313" key="3">
    <source>
        <dbReference type="Proteomes" id="UP000807504"/>
    </source>
</evidence>
<evidence type="ECO:0000256" key="1">
    <source>
        <dbReference type="SAM" id="MobiDB-lite"/>
    </source>
</evidence>